<dbReference type="GO" id="GO:0042644">
    <property type="term" value="C:chloroplast nucleoid"/>
    <property type="evidence" value="ECO:0007669"/>
    <property type="project" value="InterPro"/>
</dbReference>
<dbReference type="InterPro" id="IPR038961">
    <property type="entry name" value="PRDA1"/>
</dbReference>
<dbReference type="PANTHER" id="PTHR37262">
    <property type="entry name" value="PROTEIN PEP-RELATED DEVELOPMENT ARRESTED 1, CHLOROPLASTIC"/>
    <property type="match status" value="1"/>
</dbReference>
<evidence type="ECO:0000313" key="2">
    <source>
        <dbReference type="EMBL" id="GAQ86095.1"/>
    </source>
</evidence>
<name>A0A1Y1I567_KLENI</name>
<sequence>MATSRLASLVGAGGASFVVQCCEVDPSVSPLCSCPLASPLLAARRVSHSQATSRTSPPQCITTGKVEHSRASTRRRAVRRPVVTCAVPGTSPPPYVESPPFTEDALDRAAALAQATLREMLSYLEDLGNTGGLEELTVQLAANAAISKRIDKLDGAFMLAIDTMLMQAERNNDPQSVAILLIVKQEVLAALAKSFPPNVQVLELLTRVPLKEVRKDLICLAAAGGGQYTGGEYETREDKLLVPAARIENVLRQTDDMVYDMEERAQVADRRLLARLVLIREELRAMMAGGIHDPRANTRVLGNLPQKEVEFLSALAAMRPGEQMSARIAKVLAGQDEGADKVTKFVPQAERAAAEYDIDEVRTRGLDDEELAEEDHALRMRIAGESGETRDGQVTTTLPVRPGQLLETLTKLTGSALSGYTAGGDAGLLMQMRHVRKVCLEELEDLAGWGKFEDASEYRP</sequence>
<keyword evidence="3" id="KW-1185">Reference proteome</keyword>
<dbReference type="OMA" id="LEDMKMN"/>
<protein>
    <submittedName>
        <fullName evidence="2">Uncharacterized protein</fullName>
    </submittedName>
</protein>
<gene>
    <name evidence="2" type="ORF">KFL_002700140</name>
</gene>
<feature type="region of interest" description="Disordered" evidence="1">
    <location>
        <begin position="48"/>
        <end position="73"/>
    </location>
</feature>
<organism evidence="2 3">
    <name type="scientific">Klebsormidium nitens</name>
    <name type="common">Green alga</name>
    <name type="synonym">Ulothrix nitens</name>
    <dbReference type="NCBI Taxonomy" id="105231"/>
    <lineage>
        <taxon>Eukaryota</taxon>
        <taxon>Viridiplantae</taxon>
        <taxon>Streptophyta</taxon>
        <taxon>Klebsormidiophyceae</taxon>
        <taxon>Klebsormidiales</taxon>
        <taxon>Klebsormidiaceae</taxon>
        <taxon>Klebsormidium</taxon>
    </lineage>
</organism>
<accession>A0A1Y1I567</accession>
<feature type="compositionally biased region" description="Polar residues" evidence="1">
    <location>
        <begin position="48"/>
        <end position="62"/>
    </location>
</feature>
<evidence type="ECO:0000256" key="1">
    <source>
        <dbReference type="SAM" id="MobiDB-lite"/>
    </source>
</evidence>
<dbReference type="Proteomes" id="UP000054558">
    <property type="component" value="Unassembled WGS sequence"/>
</dbReference>
<proteinExistence type="predicted"/>
<evidence type="ECO:0000313" key="3">
    <source>
        <dbReference type="Proteomes" id="UP000054558"/>
    </source>
</evidence>
<dbReference type="PANTHER" id="PTHR37262:SF1">
    <property type="entry name" value="PROTEIN PEP-RELATED DEVELOPMENT ARRESTED 1, CHLOROPLASTIC"/>
    <property type="match status" value="1"/>
</dbReference>
<reference evidence="2 3" key="1">
    <citation type="journal article" date="2014" name="Nat. Commun.">
        <title>Klebsormidium flaccidum genome reveals primary factors for plant terrestrial adaptation.</title>
        <authorList>
            <person name="Hori K."/>
            <person name="Maruyama F."/>
            <person name="Fujisawa T."/>
            <person name="Togashi T."/>
            <person name="Yamamoto N."/>
            <person name="Seo M."/>
            <person name="Sato S."/>
            <person name="Yamada T."/>
            <person name="Mori H."/>
            <person name="Tajima N."/>
            <person name="Moriyama T."/>
            <person name="Ikeuchi M."/>
            <person name="Watanabe M."/>
            <person name="Wada H."/>
            <person name="Kobayashi K."/>
            <person name="Saito M."/>
            <person name="Masuda T."/>
            <person name="Sasaki-Sekimoto Y."/>
            <person name="Mashiguchi K."/>
            <person name="Awai K."/>
            <person name="Shimojima M."/>
            <person name="Masuda S."/>
            <person name="Iwai M."/>
            <person name="Nobusawa T."/>
            <person name="Narise T."/>
            <person name="Kondo S."/>
            <person name="Saito H."/>
            <person name="Sato R."/>
            <person name="Murakawa M."/>
            <person name="Ihara Y."/>
            <person name="Oshima-Yamada Y."/>
            <person name="Ohtaka K."/>
            <person name="Satoh M."/>
            <person name="Sonobe K."/>
            <person name="Ishii M."/>
            <person name="Ohtani R."/>
            <person name="Kanamori-Sato M."/>
            <person name="Honoki R."/>
            <person name="Miyazaki D."/>
            <person name="Mochizuki H."/>
            <person name="Umetsu J."/>
            <person name="Higashi K."/>
            <person name="Shibata D."/>
            <person name="Kamiya Y."/>
            <person name="Sato N."/>
            <person name="Nakamura Y."/>
            <person name="Tabata S."/>
            <person name="Ida S."/>
            <person name="Kurokawa K."/>
            <person name="Ohta H."/>
        </authorList>
    </citation>
    <scope>NUCLEOTIDE SEQUENCE [LARGE SCALE GENOMIC DNA]</scope>
    <source>
        <strain evidence="2 3">NIES-2285</strain>
    </source>
</reference>
<dbReference type="GO" id="GO:0006355">
    <property type="term" value="P:regulation of DNA-templated transcription"/>
    <property type="evidence" value="ECO:0007669"/>
    <property type="project" value="InterPro"/>
</dbReference>
<dbReference type="AlphaFoldDB" id="A0A1Y1I567"/>
<dbReference type="OrthoDB" id="2015968at2759"/>
<dbReference type="EMBL" id="DF237219">
    <property type="protein sequence ID" value="GAQ86095.1"/>
    <property type="molecule type" value="Genomic_DNA"/>
</dbReference>